<evidence type="ECO:0000256" key="3">
    <source>
        <dbReference type="ARBA" id="ARBA00022605"/>
    </source>
</evidence>
<evidence type="ECO:0000259" key="7">
    <source>
        <dbReference type="Pfam" id="PF00697"/>
    </source>
</evidence>
<dbReference type="EMBL" id="UOGL01000128">
    <property type="protein sequence ID" value="VAX37534.1"/>
    <property type="molecule type" value="Genomic_DNA"/>
</dbReference>
<proteinExistence type="predicted"/>
<keyword evidence="5" id="KW-0057">Aromatic amino acid biosynthesis</keyword>
<dbReference type="SUPFAM" id="SSF51366">
    <property type="entry name" value="Ribulose-phoshate binding barrel"/>
    <property type="match status" value="1"/>
</dbReference>
<evidence type="ECO:0000256" key="2">
    <source>
        <dbReference type="ARBA" id="ARBA00012572"/>
    </source>
</evidence>
<dbReference type="InterPro" id="IPR001240">
    <property type="entry name" value="PRAI_dom"/>
</dbReference>
<name>A0A3B1DN72_9ZZZZ</name>
<feature type="domain" description="N-(5'phosphoribosyl) anthranilate isomerase (PRAI)" evidence="7">
    <location>
        <begin position="3"/>
        <end position="82"/>
    </location>
</feature>
<feature type="non-terminal residue" evidence="8">
    <location>
        <position position="82"/>
    </location>
</feature>
<dbReference type="PANTHER" id="PTHR42894:SF1">
    <property type="entry name" value="N-(5'-PHOSPHORIBOSYL)ANTHRANILATE ISOMERASE"/>
    <property type="match status" value="1"/>
</dbReference>
<evidence type="ECO:0000256" key="6">
    <source>
        <dbReference type="ARBA" id="ARBA00023235"/>
    </source>
</evidence>
<dbReference type="InterPro" id="IPR011060">
    <property type="entry name" value="RibuloseP-bd_barrel"/>
</dbReference>
<evidence type="ECO:0000256" key="1">
    <source>
        <dbReference type="ARBA" id="ARBA00004664"/>
    </source>
</evidence>
<comment type="pathway">
    <text evidence="1">Amino-acid biosynthesis; L-tryptophan biosynthesis; L-tryptophan from chorismate: step 3/5.</text>
</comment>
<keyword evidence="3" id="KW-0028">Amino-acid biosynthesis</keyword>
<evidence type="ECO:0000256" key="5">
    <source>
        <dbReference type="ARBA" id="ARBA00023141"/>
    </source>
</evidence>
<protein>
    <recommendedName>
        <fullName evidence="2">phosphoribosylanthranilate isomerase</fullName>
        <ecNumber evidence="2">5.3.1.24</ecNumber>
    </recommendedName>
</protein>
<dbReference type="GO" id="GO:0004640">
    <property type="term" value="F:phosphoribosylanthranilate isomerase activity"/>
    <property type="evidence" value="ECO:0007669"/>
    <property type="project" value="UniProtKB-EC"/>
</dbReference>
<organism evidence="8">
    <name type="scientific">hydrothermal vent metagenome</name>
    <dbReference type="NCBI Taxonomy" id="652676"/>
    <lineage>
        <taxon>unclassified sequences</taxon>
        <taxon>metagenomes</taxon>
        <taxon>ecological metagenomes</taxon>
    </lineage>
</organism>
<dbReference type="InterPro" id="IPR044643">
    <property type="entry name" value="TrpF_fam"/>
</dbReference>
<evidence type="ECO:0000256" key="4">
    <source>
        <dbReference type="ARBA" id="ARBA00022822"/>
    </source>
</evidence>
<dbReference type="EC" id="5.3.1.24" evidence="2"/>
<keyword evidence="6 8" id="KW-0413">Isomerase</keyword>
<dbReference type="UniPathway" id="UPA00035">
    <property type="reaction ID" value="UER00042"/>
</dbReference>
<dbReference type="Pfam" id="PF00697">
    <property type="entry name" value="PRAI"/>
    <property type="match status" value="1"/>
</dbReference>
<accession>A0A3B1DN72</accession>
<keyword evidence="4" id="KW-0822">Tryptophan biosynthesis</keyword>
<dbReference type="PANTHER" id="PTHR42894">
    <property type="entry name" value="N-(5'-PHOSPHORIBOSYL)ANTHRANILATE ISOMERASE"/>
    <property type="match status" value="1"/>
</dbReference>
<dbReference type="InterPro" id="IPR013785">
    <property type="entry name" value="Aldolase_TIM"/>
</dbReference>
<gene>
    <name evidence="8" type="ORF">MNBD_PLANCTO02-2251</name>
</gene>
<dbReference type="Gene3D" id="3.20.20.70">
    <property type="entry name" value="Aldolase class I"/>
    <property type="match status" value="1"/>
</dbReference>
<dbReference type="AlphaFoldDB" id="A0A3B1DN72"/>
<reference evidence="8" key="1">
    <citation type="submission" date="2018-06" db="EMBL/GenBank/DDBJ databases">
        <authorList>
            <person name="Zhirakovskaya E."/>
        </authorList>
    </citation>
    <scope>NUCLEOTIDE SEQUENCE</scope>
</reference>
<dbReference type="GO" id="GO:0000162">
    <property type="term" value="P:L-tryptophan biosynthetic process"/>
    <property type="evidence" value="ECO:0007669"/>
    <property type="project" value="UniProtKB-UniPathway"/>
</dbReference>
<sequence>MWVKICGIQNCKTATDVLSCGADAIGLNFYSPSPRSISVTDAQQIVETLPAHVTPVGVFVNHSLSEVVKSCQQLNLNTVQLH</sequence>
<evidence type="ECO:0000313" key="8">
    <source>
        <dbReference type="EMBL" id="VAX37534.1"/>
    </source>
</evidence>